<sequence>MVKDTLKSKIKNVPKKAAVAVFYLIALILAGIVVMHHNPLADQTTELMKKIMACVLIVFTCVIFGIFYDRLTVLPKELLQNRRLIWKLAKNDFKKRYAGSYLGMVWAFVQPVVTVVMYWIVFDRVFDTRSQLVAGGIEVPYVLYLTAGLVPWFYFSEALSNGTTALMEYNYLVKKVVFKISILPIIKVIAATFIHAFFVVILLLIAIGYGYYPSVYTLQVFYYSFCEFVLVLAISYSTCAIVVFFRDLQQIIGIVLQIGMWATPILWDISMLSDKMKPLFKLNPMVYIVNGYRSAVYEQEWFFEHFYSSTYFWIFTVTLFCIGSLIFKRLKVHFADVM</sequence>
<feature type="transmembrane region" description="Helical" evidence="8">
    <location>
        <begin position="97"/>
        <end position="120"/>
    </location>
</feature>
<keyword evidence="4 8" id="KW-1003">Cell membrane</keyword>
<keyword evidence="3 8" id="KW-0813">Transport</keyword>
<keyword evidence="11" id="KW-1185">Reference proteome</keyword>
<evidence type="ECO:0000256" key="8">
    <source>
        <dbReference type="RuleBase" id="RU361157"/>
    </source>
</evidence>
<dbReference type="STRING" id="1469948.GCA_000732725_03829"/>
<gene>
    <name evidence="10" type="ORF">EDD76_10434</name>
</gene>
<dbReference type="AlphaFoldDB" id="A0A4R1R1W1"/>
<evidence type="ECO:0000313" key="11">
    <source>
        <dbReference type="Proteomes" id="UP000295718"/>
    </source>
</evidence>
<dbReference type="Proteomes" id="UP000295718">
    <property type="component" value="Unassembled WGS sequence"/>
</dbReference>
<feature type="transmembrane region" description="Helical" evidence="8">
    <location>
        <begin position="17"/>
        <end position="35"/>
    </location>
</feature>
<protein>
    <recommendedName>
        <fullName evidence="8">Transport permease protein</fullName>
    </recommendedName>
</protein>
<feature type="transmembrane region" description="Helical" evidence="8">
    <location>
        <begin position="251"/>
        <end position="272"/>
    </location>
</feature>
<feature type="transmembrane region" description="Helical" evidence="8">
    <location>
        <begin position="47"/>
        <end position="68"/>
    </location>
</feature>
<feature type="transmembrane region" description="Helical" evidence="8">
    <location>
        <begin position="310"/>
        <end position="327"/>
    </location>
</feature>
<feature type="transmembrane region" description="Helical" evidence="8">
    <location>
        <begin position="176"/>
        <end position="209"/>
    </location>
</feature>
<dbReference type="EMBL" id="SLUO01000004">
    <property type="protein sequence ID" value="TCL59298.1"/>
    <property type="molecule type" value="Genomic_DNA"/>
</dbReference>
<evidence type="ECO:0000256" key="1">
    <source>
        <dbReference type="ARBA" id="ARBA00004651"/>
    </source>
</evidence>
<dbReference type="OrthoDB" id="9794365at2"/>
<proteinExistence type="inferred from homology"/>
<comment type="subcellular location">
    <subcellularLocation>
        <location evidence="1 8">Cell membrane</location>
        <topology evidence="1 8">Multi-pass membrane protein</topology>
    </subcellularLocation>
</comment>
<evidence type="ECO:0000256" key="4">
    <source>
        <dbReference type="ARBA" id="ARBA00022475"/>
    </source>
</evidence>
<feature type="transmembrane region" description="Helical" evidence="8">
    <location>
        <begin position="132"/>
        <end position="155"/>
    </location>
</feature>
<comment type="similarity">
    <text evidence="2 8">Belongs to the ABC-2 integral membrane protein family.</text>
</comment>
<organism evidence="10 11">
    <name type="scientific">Kineothrix alysoides</name>
    <dbReference type="NCBI Taxonomy" id="1469948"/>
    <lineage>
        <taxon>Bacteria</taxon>
        <taxon>Bacillati</taxon>
        <taxon>Bacillota</taxon>
        <taxon>Clostridia</taxon>
        <taxon>Lachnospirales</taxon>
        <taxon>Lachnospiraceae</taxon>
        <taxon>Kineothrix</taxon>
    </lineage>
</organism>
<evidence type="ECO:0000313" key="10">
    <source>
        <dbReference type="EMBL" id="TCL59298.1"/>
    </source>
</evidence>
<comment type="caution">
    <text evidence="10">The sequence shown here is derived from an EMBL/GenBank/DDBJ whole genome shotgun (WGS) entry which is preliminary data.</text>
</comment>
<feature type="domain" description="ABC transmembrane type-2" evidence="9">
    <location>
        <begin position="102"/>
        <end position="330"/>
    </location>
</feature>
<dbReference type="InterPro" id="IPR013525">
    <property type="entry name" value="ABC2_TM"/>
</dbReference>
<dbReference type="InterPro" id="IPR047817">
    <property type="entry name" value="ABC2_TM_bact-type"/>
</dbReference>
<dbReference type="PROSITE" id="PS51012">
    <property type="entry name" value="ABC_TM2"/>
    <property type="match status" value="1"/>
</dbReference>
<evidence type="ECO:0000256" key="6">
    <source>
        <dbReference type="ARBA" id="ARBA00022989"/>
    </source>
</evidence>
<dbReference type="PANTHER" id="PTHR30413:SF10">
    <property type="entry name" value="CAPSULE POLYSACCHARIDE EXPORT INNER-MEMBRANE PROTEIN CTRC"/>
    <property type="match status" value="1"/>
</dbReference>
<dbReference type="Pfam" id="PF01061">
    <property type="entry name" value="ABC2_membrane"/>
    <property type="match status" value="1"/>
</dbReference>
<dbReference type="PANTHER" id="PTHR30413">
    <property type="entry name" value="INNER MEMBRANE TRANSPORT PERMEASE"/>
    <property type="match status" value="1"/>
</dbReference>
<dbReference type="RefSeq" id="WP_081906064.1">
    <property type="nucleotide sequence ID" value="NZ_JPNB01000002.1"/>
</dbReference>
<keyword evidence="7 8" id="KW-0472">Membrane</keyword>
<dbReference type="GO" id="GO:0015920">
    <property type="term" value="P:lipopolysaccharide transport"/>
    <property type="evidence" value="ECO:0007669"/>
    <property type="project" value="TreeGrafter"/>
</dbReference>
<dbReference type="GO" id="GO:0140359">
    <property type="term" value="F:ABC-type transporter activity"/>
    <property type="evidence" value="ECO:0007669"/>
    <property type="project" value="InterPro"/>
</dbReference>
<accession>A0A4R1R1W1</accession>
<evidence type="ECO:0000256" key="5">
    <source>
        <dbReference type="ARBA" id="ARBA00022692"/>
    </source>
</evidence>
<evidence type="ECO:0000259" key="9">
    <source>
        <dbReference type="PROSITE" id="PS51012"/>
    </source>
</evidence>
<reference evidence="10 11" key="1">
    <citation type="submission" date="2019-03" db="EMBL/GenBank/DDBJ databases">
        <title>Genomic Encyclopedia of Type Strains, Phase IV (KMG-IV): sequencing the most valuable type-strain genomes for metagenomic binning, comparative biology and taxonomic classification.</title>
        <authorList>
            <person name="Goeker M."/>
        </authorList>
    </citation>
    <scope>NUCLEOTIDE SEQUENCE [LARGE SCALE GENOMIC DNA]</scope>
    <source>
        <strain evidence="10 11">DSM 100556</strain>
    </source>
</reference>
<feature type="transmembrane region" description="Helical" evidence="8">
    <location>
        <begin position="221"/>
        <end position="244"/>
    </location>
</feature>
<evidence type="ECO:0000256" key="3">
    <source>
        <dbReference type="ARBA" id="ARBA00022448"/>
    </source>
</evidence>
<keyword evidence="5 8" id="KW-0812">Transmembrane</keyword>
<dbReference type="GO" id="GO:0005886">
    <property type="term" value="C:plasma membrane"/>
    <property type="evidence" value="ECO:0007669"/>
    <property type="project" value="UniProtKB-SubCell"/>
</dbReference>
<name>A0A4R1R1W1_9FIRM</name>
<keyword evidence="6 8" id="KW-1133">Transmembrane helix</keyword>
<evidence type="ECO:0000256" key="2">
    <source>
        <dbReference type="ARBA" id="ARBA00007783"/>
    </source>
</evidence>
<evidence type="ECO:0000256" key="7">
    <source>
        <dbReference type="ARBA" id="ARBA00023136"/>
    </source>
</evidence>